<accession>A0A955LBN1</accession>
<reference evidence="1" key="2">
    <citation type="journal article" date="2021" name="Microbiome">
        <title>Successional dynamics and alternative stable states in a saline activated sludge microbial community over 9 years.</title>
        <authorList>
            <person name="Wang Y."/>
            <person name="Ye J."/>
            <person name="Ju F."/>
            <person name="Liu L."/>
            <person name="Boyd J.A."/>
            <person name="Deng Y."/>
            <person name="Parks D.H."/>
            <person name="Jiang X."/>
            <person name="Yin X."/>
            <person name="Woodcroft B.J."/>
            <person name="Tyson G.W."/>
            <person name="Hugenholtz P."/>
            <person name="Polz M.F."/>
            <person name="Zhang T."/>
        </authorList>
    </citation>
    <scope>NUCLEOTIDE SEQUENCE</scope>
    <source>
        <strain evidence="1">HKST-UBA09</strain>
    </source>
</reference>
<dbReference type="Proteomes" id="UP000714915">
    <property type="component" value="Unassembled WGS sequence"/>
</dbReference>
<comment type="caution">
    <text evidence="1">The sequence shown here is derived from an EMBL/GenBank/DDBJ whole genome shotgun (WGS) entry which is preliminary data.</text>
</comment>
<proteinExistence type="predicted"/>
<dbReference type="EMBL" id="JAGQLF010000068">
    <property type="protein sequence ID" value="MCA9387225.1"/>
    <property type="molecule type" value="Genomic_DNA"/>
</dbReference>
<gene>
    <name evidence="1" type="ORF">KC669_04290</name>
</gene>
<reference evidence="1" key="1">
    <citation type="submission" date="2020-04" db="EMBL/GenBank/DDBJ databases">
        <authorList>
            <person name="Zhang T."/>
        </authorList>
    </citation>
    <scope>NUCLEOTIDE SEQUENCE</scope>
    <source>
        <strain evidence="1">HKST-UBA09</strain>
    </source>
</reference>
<dbReference type="AlphaFoldDB" id="A0A955LBN1"/>
<organism evidence="1 2">
    <name type="scientific">Candidatus Dojkabacteria bacterium</name>
    <dbReference type="NCBI Taxonomy" id="2099670"/>
    <lineage>
        <taxon>Bacteria</taxon>
        <taxon>Candidatus Dojkabacteria</taxon>
    </lineage>
</organism>
<evidence type="ECO:0000313" key="1">
    <source>
        <dbReference type="EMBL" id="MCA9387225.1"/>
    </source>
</evidence>
<name>A0A955LBN1_9BACT</name>
<sequence length="143" mass="16432">MIHKFPSKLEKKLNFNKEIILRTDVHLDFSSCSHNVGIRDLFEKGHAEIAKNFPEFASLIKYSNMNTEFDESDLLRPKKISYTVEMKINGARQYAMSKQTMEIVAKKWITSLGINATITITQLSNVSLSSKLFDKFREVISVL</sequence>
<evidence type="ECO:0000313" key="2">
    <source>
        <dbReference type="Proteomes" id="UP000714915"/>
    </source>
</evidence>
<protein>
    <submittedName>
        <fullName evidence="1">Uncharacterized protein</fullName>
    </submittedName>
</protein>